<evidence type="ECO:0000256" key="2">
    <source>
        <dbReference type="ARBA" id="ARBA00022840"/>
    </source>
</evidence>
<comment type="caution">
    <text evidence="5">The sequence shown here is derived from an EMBL/GenBank/DDBJ whole genome shotgun (WGS) entry which is preliminary data.</text>
</comment>
<evidence type="ECO:0000259" key="4">
    <source>
        <dbReference type="Pfam" id="PF25019"/>
    </source>
</evidence>
<evidence type="ECO:0000313" key="6">
    <source>
        <dbReference type="Proteomes" id="UP001634393"/>
    </source>
</evidence>
<feature type="domain" description="R13L1/DRL21-like LRR repeat region" evidence="4">
    <location>
        <begin position="307"/>
        <end position="432"/>
    </location>
</feature>
<dbReference type="Pfam" id="PF25019">
    <property type="entry name" value="LRR_R13L1-DRL21"/>
    <property type="match status" value="1"/>
</dbReference>
<keyword evidence="1" id="KW-0547">Nucleotide-binding</keyword>
<proteinExistence type="predicted"/>
<feature type="domain" description="Disease resistance protein winged helix" evidence="3">
    <location>
        <begin position="53"/>
        <end position="101"/>
    </location>
</feature>
<reference evidence="5 6" key="1">
    <citation type="submission" date="2024-12" db="EMBL/GenBank/DDBJ databases">
        <title>The unique morphological basis and parallel evolutionary history of personate flowers in Penstemon.</title>
        <authorList>
            <person name="Depatie T.H."/>
            <person name="Wessinger C.A."/>
        </authorList>
    </citation>
    <scope>NUCLEOTIDE SEQUENCE [LARGE SCALE GENOMIC DNA]</scope>
    <source>
        <strain evidence="5">WTNN_2</strain>
        <tissue evidence="5">Leaf</tissue>
    </source>
</reference>
<dbReference type="InterPro" id="IPR001611">
    <property type="entry name" value="Leu-rich_rpt"/>
</dbReference>
<dbReference type="PANTHER" id="PTHR47186">
    <property type="entry name" value="LEUCINE-RICH REPEAT-CONTAINING PROTEIN 57"/>
    <property type="match status" value="1"/>
</dbReference>
<keyword evidence="2" id="KW-0067">ATP-binding</keyword>
<dbReference type="EMBL" id="JBJXBP010000007">
    <property type="protein sequence ID" value="KAL3819663.1"/>
    <property type="molecule type" value="Genomic_DNA"/>
</dbReference>
<dbReference type="SUPFAM" id="SSF52058">
    <property type="entry name" value="L domain-like"/>
    <property type="match status" value="1"/>
</dbReference>
<dbReference type="InterPro" id="IPR032675">
    <property type="entry name" value="LRR_dom_sf"/>
</dbReference>
<dbReference type="Gene3D" id="3.80.10.10">
    <property type="entry name" value="Ribonuclease Inhibitor"/>
    <property type="match status" value="1"/>
</dbReference>
<sequence>MYSIGSEKHSYRTASTIDFDVGSANFDGLQHSFLFHQECNLADHYRCFQYCSLFPPDFEFERDKLVQLWIAEGFINVEITERIEDVAELYFDKLVDDKVIIPSKTDTFYGQMIYKVNALAGSAQFLTGSDYLRIDEGHLGEIQAAALHLSLQCKKFDQKIFDDLKKFKQLRTLLLLGGTGSPTKQLRNDSFLGFKLLRTLDLSSTGISELPGSIGLLESLRCLDLSETLIKLLPDSIDRLSFLQTLRLRGCVEVHALPKDLRKLINLRHLEFDIVTQLMSMPKGLRSLVKLHTLKAFIVGRNDGCGIGELKNLNNITGSFCILKLGNVLNANEAKEAAIGDKKHITKLELRWNDYGNVNSQIETEILESLQPHFGLKELQIVFYHGSKLPSWISNPSFTDLASITLHECINCDILPSIGELPSLKFLEINQMHSLKDINSLFCRNQGTRGYNAFPMLEKLILDNMLNLEKWSGLEDGDFPSLHYISIRYCPKLSMLPVLSHLRTLLYLEISHCMQLISLPVGGMPCSLESLIIRECPIISEQCLKDGEQDWFKKSHLRDIWIDFKRISLN</sequence>
<dbReference type="PANTHER" id="PTHR47186:SF24">
    <property type="entry name" value="DISEASE RESISTANCE RPP13-LIKE PROTEIN 1"/>
    <property type="match status" value="1"/>
</dbReference>
<dbReference type="PROSITE" id="PS51450">
    <property type="entry name" value="LRR"/>
    <property type="match status" value="1"/>
</dbReference>
<evidence type="ECO:0000313" key="5">
    <source>
        <dbReference type="EMBL" id="KAL3819663.1"/>
    </source>
</evidence>
<dbReference type="Pfam" id="PF23559">
    <property type="entry name" value="WHD_DRP"/>
    <property type="match status" value="1"/>
</dbReference>
<dbReference type="Proteomes" id="UP001634393">
    <property type="component" value="Unassembled WGS sequence"/>
</dbReference>
<organism evidence="5 6">
    <name type="scientific">Penstemon smallii</name>
    <dbReference type="NCBI Taxonomy" id="265156"/>
    <lineage>
        <taxon>Eukaryota</taxon>
        <taxon>Viridiplantae</taxon>
        <taxon>Streptophyta</taxon>
        <taxon>Embryophyta</taxon>
        <taxon>Tracheophyta</taxon>
        <taxon>Spermatophyta</taxon>
        <taxon>Magnoliopsida</taxon>
        <taxon>eudicotyledons</taxon>
        <taxon>Gunneridae</taxon>
        <taxon>Pentapetalae</taxon>
        <taxon>asterids</taxon>
        <taxon>lamiids</taxon>
        <taxon>Lamiales</taxon>
        <taxon>Plantaginaceae</taxon>
        <taxon>Cheloneae</taxon>
        <taxon>Penstemon</taxon>
    </lineage>
</organism>
<dbReference type="InterPro" id="IPR056789">
    <property type="entry name" value="LRR_R13L1-DRL21"/>
</dbReference>
<dbReference type="AlphaFoldDB" id="A0ABD3S5A8"/>
<accession>A0ABD3S5A8</accession>
<evidence type="ECO:0000259" key="3">
    <source>
        <dbReference type="Pfam" id="PF23559"/>
    </source>
</evidence>
<keyword evidence="6" id="KW-1185">Reference proteome</keyword>
<protein>
    <submittedName>
        <fullName evidence="5">Uncharacterized protein</fullName>
    </submittedName>
</protein>
<name>A0ABD3S5A8_9LAMI</name>
<dbReference type="InterPro" id="IPR058922">
    <property type="entry name" value="WHD_DRP"/>
</dbReference>
<evidence type="ECO:0000256" key="1">
    <source>
        <dbReference type="ARBA" id="ARBA00022741"/>
    </source>
</evidence>
<gene>
    <name evidence="5" type="ORF">ACJIZ3_005568</name>
</gene>